<dbReference type="InterPro" id="IPR001647">
    <property type="entry name" value="HTH_TetR"/>
</dbReference>
<dbReference type="GO" id="GO:0003677">
    <property type="term" value="F:DNA binding"/>
    <property type="evidence" value="ECO:0007669"/>
    <property type="project" value="UniProtKB-UniRule"/>
</dbReference>
<dbReference type="AlphaFoldDB" id="A0A2T1NDZ1"/>
<name>A0A2T1NDZ1_9FLAO</name>
<keyword evidence="1 2" id="KW-0238">DNA-binding</keyword>
<evidence type="ECO:0000256" key="1">
    <source>
        <dbReference type="ARBA" id="ARBA00023125"/>
    </source>
</evidence>
<dbReference type="InterPro" id="IPR054422">
    <property type="entry name" value="TetR-like_HI_0893_C"/>
</dbReference>
<feature type="DNA-binding region" description="H-T-H motif" evidence="2">
    <location>
        <begin position="24"/>
        <end position="43"/>
    </location>
</feature>
<organism evidence="4 5">
    <name type="scientific">Aurantibacter aestuarii</name>
    <dbReference type="NCBI Taxonomy" id="1266046"/>
    <lineage>
        <taxon>Bacteria</taxon>
        <taxon>Pseudomonadati</taxon>
        <taxon>Bacteroidota</taxon>
        <taxon>Flavobacteriia</taxon>
        <taxon>Flavobacteriales</taxon>
        <taxon>Flavobacteriaceae</taxon>
        <taxon>Aurantibacter</taxon>
    </lineage>
</organism>
<proteinExistence type="predicted"/>
<reference evidence="4 5" key="1">
    <citation type="submission" date="2018-03" db="EMBL/GenBank/DDBJ databases">
        <title>Mesoflavibacter sp. HG37 and Mesoflavibacter sp. HG96 sp.nov., two marine bacteria isolated from seawater of Western Pacific Ocean.</title>
        <authorList>
            <person name="Cheng H."/>
            <person name="Wu Y.-H."/>
            <person name="Guo L.-L."/>
            <person name="Xu X.-W."/>
        </authorList>
    </citation>
    <scope>NUCLEOTIDE SEQUENCE [LARGE SCALE GENOMIC DNA]</scope>
    <source>
        <strain evidence="4 5">KCTC 32269</strain>
    </source>
</reference>
<evidence type="ECO:0000313" key="4">
    <source>
        <dbReference type="EMBL" id="PSG90664.1"/>
    </source>
</evidence>
<dbReference type="PRINTS" id="PR00455">
    <property type="entry name" value="HTHTETR"/>
</dbReference>
<dbReference type="EMBL" id="PXOQ01000007">
    <property type="protein sequence ID" value="PSG90664.1"/>
    <property type="molecule type" value="Genomic_DNA"/>
</dbReference>
<dbReference type="Gene3D" id="1.10.357.10">
    <property type="entry name" value="Tetracycline Repressor, domain 2"/>
    <property type="match status" value="1"/>
</dbReference>
<evidence type="ECO:0000259" key="3">
    <source>
        <dbReference type="PROSITE" id="PS50977"/>
    </source>
</evidence>
<dbReference type="SUPFAM" id="SSF46689">
    <property type="entry name" value="Homeodomain-like"/>
    <property type="match status" value="1"/>
</dbReference>
<dbReference type="PROSITE" id="PS50977">
    <property type="entry name" value="HTH_TETR_2"/>
    <property type="match status" value="1"/>
</dbReference>
<dbReference type="Pfam" id="PF00440">
    <property type="entry name" value="TetR_N"/>
    <property type="match status" value="1"/>
</dbReference>
<keyword evidence="5" id="KW-1185">Reference proteome</keyword>
<comment type="caution">
    <text evidence="4">The sequence shown here is derived from an EMBL/GenBank/DDBJ whole genome shotgun (WGS) entry which is preliminary data.</text>
</comment>
<evidence type="ECO:0000256" key="2">
    <source>
        <dbReference type="PROSITE-ProRule" id="PRU00335"/>
    </source>
</evidence>
<sequence>MDKKQRILLTMLELSAKNGLNATPISKVAKEANVAVGTIYHYYDTKEDIVKELYSIIVQDLAKMLVLNRDISKPYKEQYHQLWLNFYNYFIANPSAFFFMDNVAIPPVIDNEEVDKNVVHYRGLKEFMMQGINEKHLKNVELKLLMQMGFGNLIAISKIRLREELVMDEQQINDAFEMSWDCIRYIE</sequence>
<gene>
    <name evidence="4" type="ORF">C7H52_05130</name>
</gene>
<feature type="domain" description="HTH tetR-type" evidence="3">
    <location>
        <begin position="1"/>
        <end position="61"/>
    </location>
</feature>
<dbReference type="Pfam" id="PF22604">
    <property type="entry name" value="TetR_HI_0893_C"/>
    <property type="match status" value="1"/>
</dbReference>
<dbReference type="Proteomes" id="UP000238426">
    <property type="component" value="Unassembled WGS sequence"/>
</dbReference>
<evidence type="ECO:0000313" key="5">
    <source>
        <dbReference type="Proteomes" id="UP000238426"/>
    </source>
</evidence>
<dbReference type="PANTHER" id="PTHR43479:SF11">
    <property type="entry name" value="ACREF_ENVCD OPERON REPRESSOR-RELATED"/>
    <property type="match status" value="1"/>
</dbReference>
<dbReference type="OrthoDB" id="6430772at2"/>
<dbReference type="InterPro" id="IPR009057">
    <property type="entry name" value="Homeodomain-like_sf"/>
</dbReference>
<protein>
    <recommendedName>
        <fullName evidence="3">HTH tetR-type domain-containing protein</fullName>
    </recommendedName>
</protein>
<dbReference type="InterPro" id="IPR050624">
    <property type="entry name" value="HTH-type_Tx_Regulator"/>
</dbReference>
<accession>A0A2T1NDZ1</accession>
<dbReference type="PANTHER" id="PTHR43479">
    <property type="entry name" value="ACREF/ENVCD OPERON REPRESSOR-RELATED"/>
    <property type="match status" value="1"/>
</dbReference>